<accession>A0A3N9UKT7</accession>
<name>A0A3N9UKT7_9BACI</name>
<evidence type="ECO:0000256" key="2">
    <source>
        <dbReference type="ARBA" id="ARBA00022670"/>
    </source>
</evidence>
<dbReference type="PANTHER" id="PTHR42987">
    <property type="entry name" value="PEPTIDASE S49"/>
    <property type="match status" value="1"/>
</dbReference>
<gene>
    <name evidence="6" type="primary">sppA</name>
    <name evidence="6" type="ORF">EBB45_03100</name>
</gene>
<dbReference type="InterPro" id="IPR029045">
    <property type="entry name" value="ClpP/crotonase-like_dom_sf"/>
</dbReference>
<dbReference type="EMBL" id="RRCT01000001">
    <property type="protein sequence ID" value="RQW76553.1"/>
    <property type="molecule type" value="Genomic_DNA"/>
</dbReference>
<protein>
    <submittedName>
        <fullName evidence="6">Signal peptide peptidase SppA</fullName>
    </submittedName>
</protein>
<keyword evidence="3" id="KW-0378">Hydrolase</keyword>
<evidence type="ECO:0000256" key="4">
    <source>
        <dbReference type="ARBA" id="ARBA00022825"/>
    </source>
</evidence>
<dbReference type="Gene3D" id="6.20.330.10">
    <property type="match status" value="1"/>
</dbReference>
<reference evidence="6 7" key="1">
    <citation type="journal article" date="2013" name="J. Microbiol.">
        <title>Lysinibacillus chungkukjangi sp. nov., isolated from Chungkukjang, Korean fermented soybean food.</title>
        <authorList>
            <person name="Kim S.J."/>
            <person name="Jang Y.H."/>
            <person name="Hamada M."/>
            <person name="Ahn J.H."/>
            <person name="Weon H.Y."/>
            <person name="Suzuki K."/>
            <person name="Whang K.S."/>
            <person name="Kwon S.W."/>
        </authorList>
    </citation>
    <scope>NUCLEOTIDE SEQUENCE [LARGE SCALE GENOMIC DNA]</scope>
    <source>
        <strain evidence="6 7">MCCC 1A12701</strain>
    </source>
</reference>
<dbReference type="PANTHER" id="PTHR42987:SF7">
    <property type="entry name" value="SIGNAL PEPTIDE PEPTIDASE SPPA-RELATED"/>
    <property type="match status" value="1"/>
</dbReference>
<dbReference type="OrthoDB" id="9764363at2"/>
<dbReference type="InterPro" id="IPR047272">
    <property type="entry name" value="S49_SppA_C"/>
</dbReference>
<evidence type="ECO:0000256" key="1">
    <source>
        <dbReference type="ARBA" id="ARBA00008683"/>
    </source>
</evidence>
<keyword evidence="2" id="KW-0645">Protease</keyword>
<organism evidence="6 7">
    <name type="scientific">Lysinibacillus composti</name>
    <dbReference type="NCBI Taxonomy" id="720633"/>
    <lineage>
        <taxon>Bacteria</taxon>
        <taxon>Bacillati</taxon>
        <taxon>Bacillota</taxon>
        <taxon>Bacilli</taxon>
        <taxon>Bacillales</taxon>
        <taxon>Bacillaceae</taxon>
        <taxon>Lysinibacillus</taxon>
    </lineage>
</organism>
<proteinExistence type="inferred from homology"/>
<evidence type="ECO:0000313" key="6">
    <source>
        <dbReference type="EMBL" id="RQW76553.1"/>
    </source>
</evidence>
<dbReference type="RefSeq" id="WP_124762497.1">
    <property type="nucleotide sequence ID" value="NZ_JAFBDY010000001.1"/>
</dbReference>
<evidence type="ECO:0000259" key="5">
    <source>
        <dbReference type="Pfam" id="PF01343"/>
    </source>
</evidence>
<dbReference type="Proteomes" id="UP000274033">
    <property type="component" value="Unassembled WGS sequence"/>
</dbReference>
<dbReference type="NCBIfam" id="TIGR00706">
    <property type="entry name" value="SppA_dom"/>
    <property type="match status" value="1"/>
</dbReference>
<dbReference type="CDD" id="cd07023">
    <property type="entry name" value="S49_Sppa_N_C"/>
    <property type="match status" value="1"/>
</dbReference>
<feature type="domain" description="Peptidase S49" evidence="5">
    <location>
        <begin position="132"/>
        <end position="279"/>
    </location>
</feature>
<dbReference type="SUPFAM" id="SSF52096">
    <property type="entry name" value="ClpP/crotonase"/>
    <property type="match status" value="1"/>
</dbReference>
<dbReference type="InterPro" id="IPR002142">
    <property type="entry name" value="Peptidase_S49"/>
</dbReference>
<dbReference type="AlphaFoldDB" id="A0A3N9UKT7"/>
<dbReference type="Gene3D" id="3.90.226.10">
    <property type="entry name" value="2-enoyl-CoA Hydratase, Chain A, domain 1"/>
    <property type="match status" value="2"/>
</dbReference>
<dbReference type="GO" id="GO:0008236">
    <property type="term" value="F:serine-type peptidase activity"/>
    <property type="evidence" value="ECO:0007669"/>
    <property type="project" value="UniProtKB-KW"/>
</dbReference>
<evidence type="ECO:0000313" key="7">
    <source>
        <dbReference type="Proteomes" id="UP000274033"/>
    </source>
</evidence>
<comment type="similarity">
    <text evidence="1">Belongs to the peptidase S49 family.</text>
</comment>
<dbReference type="InterPro" id="IPR004635">
    <property type="entry name" value="Pept_S49_SppA"/>
</dbReference>
<keyword evidence="7" id="KW-1185">Reference proteome</keyword>
<comment type="caution">
    <text evidence="6">The sequence shown here is derived from an EMBL/GenBank/DDBJ whole genome shotgun (WGS) entry which is preliminary data.</text>
</comment>
<dbReference type="Pfam" id="PF01343">
    <property type="entry name" value="Peptidase_S49"/>
    <property type="match status" value="1"/>
</dbReference>
<dbReference type="GO" id="GO:0006508">
    <property type="term" value="P:proteolysis"/>
    <property type="evidence" value="ECO:0007669"/>
    <property type="project" value="UniProtKB-KW"/>
</dbReference>
<sequence>MNTKRWIALGAAVLLLVFSIGINTIISIFKTDFFSNFDSLMATQPEVLETVVEPGDFDKRIALITVNGVIQDVGSSSPFSAVEYDHQLMLTQLENILYDDSIQGIVLSVNSPGGGAIESAEFHELLVQIKEERNIPIYVSMGSMAASGGYYISAPADKIYAHRETITGSIGVIMQSYNFSDLAETLGIKFETIKSGAHKDMFSGVRDTTAEEKAMMQEMINDSYEQFVDVVEQGRGMSEAEVKKVADGRIVGGSQAIKAGLVDELGGLDDAIASIRADYGLEDAELFEYETGFGGDLSSILGMKIGSFFGPSPEERMLTKLMSSYDAPRMMYLYGEF</sequence>
<evidence type="ECO:0000256" key="3">
    <source>
        <dbReference type="ARBA" id="ARBA00022801"/>
    </source>
</evidence>
<keyword evidence="4" id="KW-0720">Serine protease</keyword>